<feature type="region of interest" description="Disordered" evidence="1">
    <location>
        <begin position="93"/>
        <end position="126"/>
    </location>
</feature>
<keyword evidence="4" id="KW-1185">Reference proteome</keyword>
<dbReference type="InterPro" id="IPR009210">
    <property type="entry name" value="ASCC1"/>
</dbReference>
<sequence>MSSRQPLTHFLAIPLYTPAAANRINASLGRFATEARANTTVISSPSSTATSATATPTSIAARSADVTPFPQDTLASPIDMQSLNEQAIAMDINGRSNSNNNNNPSLSRGATPPPPPLLPKESLRPPSSLHLTLGVMSLSDPEQLDKAAAFLKSLDIQELLKSATMTADTSIARANAKAEVKAAAKARAKARARAKKLNHVPETSLSSSLPLSSSSSSPSPSAPSPPAASMSTDNDTNLDADGQQEQQHSAEEEVDEGAHSPIVVSLRGLLPMQAPNATSVLYAPPFDVSGRLQPFCEILLKLFVEAGFIQPERRPLKLHASIVNTLHVKNKIAHDGSIREVSRGRGGGGGGGGGRQGWIGRKKQRLLIDATELIKSWKDEVWAEVMLEKVVICEMGAKLSQDGLMRYREVAEVPLPTES</sequence>
<organism evidence="3 4">
    <name type="scientific">Entomortierella chlamydospora</name>
    <dbReference type="NCBI Taxonomy" id="101097"/>
    <lineage>
        <taxon>Eukaryota</taxon>
        <taxon>Fungi</taxon>
        <taxon>Fungi incertae sedis</taxon>
        <taxon>Mucoromycota</taxon>
        <taxon>Mortierellomycotina</taxon>
        <taxon>Mortierellomycetes</taxon>
        <taxon>Mortierellales</taxon>
        <taxon>Mortierellaceae</taxon>
        <taxon>Entomortierella</taxon>
    </lineage>
</organism>
<evidence type="ECO:0000313" key="3">
    <source>
        <dbReference type="EMBL" id="KAG0021959.1"/>
    </source>
</evidence>
<proteinExistence type="predicted"/>
<feature type="region of interest" description="Disordered" evidence="1">
    <location>
        <begin position="190"/>
        <end position="258"/>
    </location>
</feature>
<evidence type="ECO:0000259" key="2">
    <source>
        <dbReference type="Pfam" id="PF10469"/>
    </source>
</evidence>
<dbReference type="Gene3D" id="3.90.1140.10">
    <property type="entry name" value="Cyclic phosphodiesterase"/>
    <property type="match status" value="2"/>
</dbReference>
<feature type="compositionally biased region" description="Low complexity" evidence="1">
    <location>
        <begin position="204"/>
        <end position="219"/>
    </location>
</feature>
<dbReference type="PANTHER" id="PTHR13360:SF1">
    <property type="entry name" value="ACTIVATING SIGNAL COINTEGRATOR 1 COMPLEX SUBUNIT 1"/>
    <property type="match status" value="1"/>
</dbReference>
<dbReference type="PANTHER" id="PTHR13360">
    <property type="entry name" value="ACTIVATING SIGNAL COINTEGRATOR 1 COMPLEX SUBUNIT 1"/>
    <property type="match status" value="1"/>
</dbReference>
<reference evidence="3" key="1">
    <citation type="journal article" date="2020" name="Fungal Divers.">
        <title>Resolving the Mortierellaceae phylogeny through synthesis of multi-gene phylogenetics and phylogenomics.</title>
        <authorList>
            <person name="Vandepol N."/>
            <person name="Liber J."/>
            <person name="Desiro A."/>
            <person name="Na H."/>
            <person name="Kennedy M."/>
            <person name="Barry K."/>
            <person name="Grigoriev I.V."/>
            <person name="Miller A.N."/>
            <person name="O'Donnell K."/>
            <person name="Stajich J.E."/>
            <person name="Bonito G."/>
        </authorList>
    </citation>
    <scope>NUCLEOTIDE SEQUENCE</scope>
    <source>
        <strain evidence="3">NRRL 2769</strain>
    </source>
</reference>
<dbReference type="Proteomes" id="UP000703661">
    <property type="component" value="Unassembled WGS sequence"/>
</dbReference>
<dbReference type="GO" id="GO:0006307">
    <property type="term" value="P:DNA alkylation repair"/>
    <property type="evidence" value="ECO:0007669"/>
    <property type="project" value="InterPro"/>
</dbReference>
<evidence type="ECO:0000256" key="1">
    <source>
        <dbReference type="SAM" id="MobiDB-lite"/>
    </source>
</evidence>
<protein>
    <recommendedName>
        <fullName evidence="2">A-kinase anchor protein 7-like phosphoesterase domain-containing protein</fullName>
    </recommendedName>
</protein>
<dbReference type="InterPro" id="IPR019510">
    <property type="entry name" value="AKAP7-like_phosphoesterase"/>
</dbReference>
<gene>
    <name evidence="3" type="ORF">BGZ80_001336</name>
</gene>
<accession>A0A9P6N2B3</accession>
<feature type="compositionally biased region" description="Low complexity" evidence="1">
    <location>
        <begin position="39"/>
        <end position="64"/>
    </location>
</feature>
<dbReference type="AlphaFoldDB" id="A0A9P6N2B3"/>
<dbReference type="Pfam" id="PF10469">
    <property type="entry name" value="AKAP7_NLS"/>
    <property type="match status" value="1"/>
</dbReference>
<comment type="caution">
    <text evidence="3">The sequence shown here is derived from an EMBL/GenBank/DDBJ whole genome shotgun (WGS) entry which is preliminary data.</text>
</comment>
<feature type="domain" description="A-kinase anchor protein 7-like phosphoesterase" evidence="2">
    <location>
        <begin position="246"/>
        <end position="404"/>
    </location>
</feature>
<name>A0A9P6N2B3_9FUNG</name>
<feature type="region of interest" description="Disordered" evidence="1">
    <location>
        <begin position="39"/>
        <end position="75"/>
    </location>
</feature>
<feature type="compositionally biased region" description="Low complexity" evidence="1">
    <location>
        <begin position="93"/>
        <end position="110"/>
    </location>
</feature>
<feature type="compositionally biased region" description="Polar residues" evidence="1">
    <location>
        <begin position="230"/>
        <end position="247"/>
    </location>
</feature>
<dbReference type="GO" id="GO:0005634">
    <property type="term" value="C:nucleus"/>
    <property type="evidence" value="ECO:0007669"/>
    <property type="project" value="TreeGrafter"/>
</dbReference>
<evidence type="ECO:0000313" key="4">
    <source>
        <dbReference type="Proteomes" id="UP000703661"/>
    </source>
</evidence>
<dbReference type="EMBL" id="JAAAID010000130">
    <property type="protein sequence ID" value="KAG0021959.1"/>
    <property type="molecule type" value="Genomic_DNA"/>
</dbReference>
<dbReference type="GO" id="GO:0006355">
    <property type="term" value="P:regulation of DNA-templated transcription"/>
    <property type="evidence" value="ECO:0007669"/>
    <property type="project" value="TreeGrafter"/>
</dbReference>